<proteinExistence type="predicted"/>
<dbReference type="PROSITE" id="PS50865">
    <property type="entry name" value="ZF_MYND_2"/>
    <property type="match status" value="1"/>
</dbReference>
<evidence type="ECO:0000313" key="6">
    <source>
        <dbReference type="EMBL" id="KAK5941404.1"/>
    </source>
</evidence>
<dbReference type="RefSeq" id="XP_064729494.1">
    <property type="nucleotide sequence ID" value="XM_064875094.1"/>
</dbReference>
<dbReference type="Proteomes" id="UP001334248">
    <property type="component" value="Unassembled WGS sequence"/>
</dbReference>
<accession>A0ABR0RMF1</accession>
<name>A0ABR0RMF1_9EURO</name>
<keyword evidence="2 4" id="KW-0863">Zinc-finger</keyword>
<protein>
    <submittedName>
        <fullName evidence="6">SET and MYND domain-containing protein 3</fullName>
    </submittedName>
</protein>
<dbReference type="InterPro" id="IPR024119">
    <property type="entry name" value="TF_DEAF-1"/>
</dbReference>
<evidence type="ECO:0000256" key="2">
    <source>
        <dbReference type="ARBA" id="ARBA00022771"/>
    </source>
</evidence>
<dbReference type="SUPFAM" id="SSF144232">
    <property type="entry name" value="HIT/MYND zinc finger-like"/>
    <property type="match status" value="1"/>
</dbReference>
<comment type="caution">
    <text evidence="6">The sequence shown here is derived from an EMBL/GenBank/DDBJ whole genome shotgun (WGS) entry which is preliminary data.</text>
</comment>
<evidence type="ECO:0000313" key="7">
    <source>
        <dbReference type="Proteomes" id="UP001334248"/>
    </source>
</evidence>
<dbReference type="PANTHER" id="PTHR10237:SF14">
    <property type="entry name" value="MYND-TYPE DOMAIN-CONTAINING PROTEIN"/>
    <property type="match status" value="1"/>
</dbReference>
<feature type="domain" description="MYND-type" evidence="5">
    <location>
        <begin position="3"/>
        <end position="45"/>
    </location>
</feature>
<evidence type="ECO:0000256" key="3">
    <source>
        <dbReference type="ARBA" id="ARBA00022833"/>
    </source>
</evidence>
<reference evidence="6 7" key="1">
    <citation type="journal article" date="2023" name="Res Sq">
        <title>Genomic and morphological characterization of Knufia obscura isolated from the Mars 2020 spacecraft assembly facility.</title>
        <authorList>
            <person name="Chander A.M."/>
            <person name="Teixeira M.M."/>
            <person name="Singh N.K."/>
            <person name="Williams M.P."/>
            <person name="Parker C.W."/>
            <person name="Leo P."/>
            <person name="Stajich J.E."/>
            <person name="Torok T."/>
            <person name="Tighe S."/>
            <person name="Mason C.E."/>
            <person name="Venkateswaran K."/>
        </authorList>
    </citation>
    <scope>NUCLEOTIDE SEQUENCE [LARGE SCALE GENOMIC DNA]</scope>
    <source>
        <strain evidence="6 7">CCFEE 5817</strain>
    </source>
</reference>
<keyword evidence="7" id="KW-1185">Reference proteome</keyword>
<gene>
    <name evidence="6" type="primary">SMYD3</name>
    <name evidence="6" type="ORF">PMZ80_006682</name>
</gene>
<sequence length="273" mass="30082">MSCSQCGKPQAELVTPLKRCSRCKTACYCSTDCQEAAWPTHKRNCKAPVPASSRAVCRLRFGGPDDPEPDEIYYLRTSRPHLHDISISGPFHDFHSMFPNLTVNMQESSAAMAAFEELTEMGALTNRFYRVVGPLDEDPSQSIEIEMLRVKDAELKACLPRPVWNVTSSTMRVGSNGKINKNRLDAAHVEEMELEGSFWTKKDAYRAAKRALEREVREYEGGKSVVLMGEQGIKGGTLGAQTPIGVARVPGVGGKLIEKVVVITTYDTGEIVA</sequence>
<dbReference type="EMBL" id="JAVHJV010000007">
    <property type="protein sequence ID" value="KAK5941404.1"/>
    <property type="molecule type" value="Genomic_DNA"/>
</dbReference>
<dbReference type="PROSITE" id="PS01360">
    <property type="entry name" value="ZF_MYND_1"/>
    <property type="match status" value="1"/>
</dbReference>
<dbReference type="Gene3D" id="6.10.140.2220">
    <property type="match status" value="1"/>
</dbReference>
<dbReference type="PANTHER" id="PTHR10237">
    <property type="entry name" value="DEFORMED EPIDERMAL AUTOREGULATORY FACTOR 1 HOMOLOG SUPPRESSIN"/>
    <property type="match status" value="1"/>
</dbReference>
<organism evidence="6 7">
    <name type="scientific">Knufia obscura</name>
    <dbReference type="NCBI Taxonomy" id="1635080"/>
    <lineage>
        <taxon>Eukaryota</taxon>
        <taxon>Fungi</taxon>
        <taxon>Dikarya</taxon>
        <taxon>Ascomycota</taxon>
        <taxon>Pezizomycotina</taxon>
        <taxon>Eurotiomycetes</taxon>
        <taxon>Chaetothyriomycetidae</taxon>
        <taxon>Chaetothyriales</taxon>
        <taxon>Trichomeriaceae</taxon>
        <taxon>Knufia</taxon>
    </lineage>
</organism>
<evidence type="ECO:0000256" key="4">
    <source>
        <dbReference type="PROSITE-ProRule" id="PRU00134"/>
    </source>
</evidence>
<dbReference type="Pfam" id="PF01753">
    <property type="entry name" value="zf-MYND"/>
    <property type="match status" value="1"/>
</dbReference>
<keyword evidence="1" id="KW-0479">Metal-binding</keyword>
<dbReference type="GeneID" id="90000131"/>
<evidence type="ECO:0000259" key="5">
    <source>
        <dbReference type="PROSITE" id="PS50865"/>
    </source>
</evidence>
<keyword evidence="3" id="KW-0862">Zinc</keyword>
<dbReference type="InterPro" id="IPR002893">
    <property type="entry name" value="Znf_MYND"/>
</dbReference>
<evidence type="ECO:0000256" key="1">
    <source>
        <dbReference type="ARBA" id="ARBA00022723"/>
    </source>
</evidence>